<dbReference type="AlphaFoldDB" id="A0A448WPH9"/>
<dbReference type="PANTHER" id="PTHR46344">
    <property type="entry name" value="OS02G0202900 PROTEIN"/>
    <property type="match status" value="1"/>
</dbReference>
<name>A0A448WPH9_9PLAT</name>
<dbReference type="EMBL" id="CAAALY010030723">
    <property type="protein sequence ID" value="VEL17014.1"/>
    <property type="molecule type" value="Genomic_DNA"/>
</dbReference>
<organism evidence="3 4">
    <name type="scientific">Protopolystoma xenopodis</name>
    <dbReference type="NCBI Taxonomy" id="117903"/>
    <lineage>
        <taxon>Eukaryota</taxon>
        <taxon>Metazoa</taxon>
        <taxon>Spiralia</taxon>
        <taxon>Lophotrochozoa</taxon>
        <taxon>Platyhelminthes</taxon>
        <taxon>Monogenea</taxon>
        <taxon>Polyopisthocotylea</taxon>
        <taxon>Polystomatidea</taxon>
        <taxon>Polystomatidae</taxon>
        <taxon>Protopolystoma</taxon>
    </lineage>
</organism>
<dbReference type="OrthoDB" id="45365at2759"/>
<evidence type="ECO:0000256" key="2">
    <source>
        <dbReference type="ARBA" id="ARBA00022737"/>
    </source>
</evidence>
<sequence>MSFSSCEVLNPQVNSWRPISGMSTRRSSVGLCVLNGLLYAVGGYDGALRRCLSSVEAYNPCTDEWSPVPEMTFR</sequence>
<evidence type="ECO:0000313" key="3">
    <source>
        <dbReference type="EMBL" id="VEL17014.1"/>
    </source>
</evidence>
<dbReference type="PANTHER" id="PTHR46344:SF27">
    <property type="entry name" value="KELCH REPEAT SUPERFAMILY PROTEIN"/>
    <property type="match status" value="1"/>
</dbReference>
<comment type="caution">
    <text evidence="3">The sequence shown here is derived from an EMBL/GenBank/DDBJ whole genome shotgun (WGS) entry which is preliminary data.</text>
</comment>
<dbReference type="InterPro" id="IPR006652">
    <property type="entry name" value="Kelch_1"/>
</dbReference>
<dbReference type="Proteomes" id="UP000784294">
    <property type="component" value="Unassembled WGS sequence"/>
</dbReference>
<accession>A0A448WPH9</accession>
<protein>
    <recommendedName>
        <fullName evidence="5">BACK domain-containing protein</fullName>
    </recommendedName>
</protein>
<gene>
    <name evidence="3" type="ORF">PXEA_LOCUS10454</name>
</gene>
<dbReference type="Gene3D" id="2.120.10.80">
    <property type="entry name" value="Kelch-type beta propeller"/>
    <property type="match status" value="1"/>
</dbReference>
<evidence type="ECO:0000313" key="4">
    <source>
        <dbReference type="Proteomes" id="UP000784294"/>
    </source>
</evidence>
<dbReference type="Pfam" id="PF01344">
    <property type="entry name" value="Kelch_1"/>
    <property type="match status" value="1"/>
</dbReference>
<evidence type="ECO:0000256" key="1">
    <source>
        <dbReference type="ARBA" id="ARBA00022441"/>
    </source>
</evidence>
<evidence type="ECO:0008006" key="5">
    <source>
        <dbReference type="Google" id="ProtNLM"/>
    </source>
</evidence>
<dbReference type="SMART" id="SM00612">
    <property type="entry name" value="Kelch"/>
    <property type="match status" value="2"/>
</dbReference>
<dbReference type="InterPro" id="IPR015915">
    <property type="entry name" value="Kelch-typ_b-propeller"/>
</dbReference>
<reference evidence="3" key="1">
    <citation type="submission" date="2018-11" db="EMBL/GenBank/DDBJ databases">
        <authorList>
            <consortium name="Pathogen Informatics"/>
        </authorList>
    </citation>
    <scope>NUCLEOTIDE SEQUENCE</scope>
</reference>
<keyword evidence="1" id="KW-0880">Kelch repeat</keyword>
<dbReference type="SUPFAM" id="SSF117281">
    <property type="entry name" value="Kelch motif"/>
    <property type="match status" value="1"/>
</dbReference>
<proteinExistence type="predicted"/>
<keyword evidence="2" id="KW-0677">Repeat</keyword>
<keyword evidence="4" id="KW-1185">Reference proteome</keyword>